<accession>M1GLA0</accession>
<dbReference type="Pfam" id="PF10070">
    <property type="entry name" value="DabA"/>
    <property type="match status" value="1"/>
</dbReference>
<name>M1GLA0_9ZZZZ</name>
<dbReference type="InterPro" id="IPR018752">
    <property type="entry name" value="DabA"/>
</dbReference>
<dbReference type="EMBL" id="JQ815895">
    <property type="protein sequence ID" value="AGE14102.1"/>
    <property type="molecule type" value="Genomic_DNA"/>
</dbReference>
<keyword evidence="5" id="KW-0472">Membrane</keyword>
<evidence type="ECO:0000256" key="4">
    <source>
        <dbReference type="ARBA" id="ARBA00022833"/>
    </source>
</evidence>
<reference evidence="6" key="1">
    <citation type="journal article" date="2013" name="Appl. Environ. Microbiol.">
        <title>RubisCO Gene Clusters Found in a Metagenome Microarray from Acid Mine Drainage.</title>
        <authorList>
            <person name="Guo X."/>
            <person name="Yin H."/>
            <person name="Cong J."/>
            <person name="Dai Z."/>
            <person name="Liang Y."/>
            <person name="Liu X."/>
        </authorList>
    </citation>
    <scope>NUCLEOTIDE SEQUENCE</scope>
</reference>
<dbReference type="GO" id="GO:0046872">
    <property type="term" value="F:metal ion binding"/>
    <property type="evidence" value="ECO:0007669"/>
    <property type="project" value="UniProtKB-KW"/>
</dbReference>
<keyword evidence="1" id="KW-0813">Transport</keyword>
<evidence type="ECO:0000313" key="6">
    <source>
        <dbReference type="EMBL" id="AGE14102.1"/>
    </source>
</evidence>
<dbReference type="PANTHER" id="PTHR38344">
    <property type="entry name" value="UPF0753 PROTEIN AQ_863"/>
    <property type="match status" value="1"/>
</dbReference>
<dbReference type="AlphaFoldDB" id="M1GLA0"/>
<sequence length="861" mass="95735">MNLTTSLSSKSFVRNMDFVANDMDSTRKAGAAYDAATLKTMVESACQRIVPLWPLNAFVAVNPYFGLRHQDFEHASETLAKVAGSPLVMPRSYYREQISTGRIARADLEQSLRQHGLALDAAALEKAIASDSSPSTDPIALVSSVLEDLDGTPWSGFVIERISQFSAAYFDRGQAIWPMPWRKESLYEAWRHFSEIDLGPGMMGLQDVRQAVAALPHLPMDTIALALRELAIPADRVEDYLHAVLLNIGGWAAWTRYLRWEQELVGGQEDSIVDLLAIRLAWELILFNARRASKLGDAWRQKVQAPARRMQAHAQMDFVLQTAFELGYQKKIIAELANPARRTVPNSDPVRPPVQAAFCIDVRSEVFRRALETVAPTVQTVGFAGFFGAFMEYVPLGASDARMHMPVLLTPGYRVHEHLRDGSNQEMEEAINRRRQSLHGSNTWKAFKSSPSSCFSFVESAGLLYGPKLLGDSFGWSRTVPHPETKGIAPELRDRLAPTLSAVSHGHEITQTRQKSAPTVGIPMENRAASAEMILKAMSMTSNFARLILLIGHGSSTVNNPHATGLDCGACAGQTGEASARVIAALLNDSKVREKLAQKGIHIPADSRFVPALHDTTLDEITLFDIDELASTHAPDLKQLRKWLIQAGRLARMERSNLLGISNLAPEIVDALIQERSRDWSQVFPEWGLAGNAAFIAAPRSRTTGIDLSGRAFLHDYEWRKDEGFGVLELIMTAPMVVANWINMQYYGSVVDNQRFGSGNKVLHNIVAGSIGVFEGNGGDLRIGLPLQSLHDGNRWVHEPLRLNVFLEAPRQEIDRIIAKHELVRELVENRWLFLYQIDDEHESIHQRLTDGQWQQMSPAC</sequence>
<dbReference type="HAMAP" id="MF_01871">
    <property type="entry name" value="DabA"/>
    <property type="match status" value="1"/>
</dbReference>
<keyword evidence="3" id="KW-0479">Metal-binding</keyword>
<keyword evidence="4" id="KW-0862">Zinc</keyword>
<evidence type="ECO:0000256" key="3">
    <source>
        <dbReference type="ARBA" id="ARBA00022723"/>
    </source>
</evidence>
<proteinExistence type="inferred from homology"/>
<evidence type="ECO:0000256" key="2">
    <source>
        <dbReference type="ARBA" id="ARBA00022475"/>
    </source>
</evidence>
<protein>
    <submittedName>
        <fullName evidence="6">Uncharacterized protein</fullName>
    </submittedName>
</protein>
<organism evidence="6">
    <name type="scientific">uncultured prokaryote</name>
    <dbReference type="NCBI Taxonomy" id="198431"/>
    <lineage>
        <taxon>unclassified sequences</taxon>
        <taxon>environmental samples</taxon>
    </lineage>
</organism>
<evidence type="ECO:0000256" key="5">
    <source>
        <dbReference type="ARBA" id="ARBA00023136"/>
    </source>
</evidence>
<keyword evidence="2" id="KW-1003">Cell membrane</keyword>
<dbReference type="PANTHER" id="PTHR38344:SF1">
    <property type="entry name" value="INORGANIC CARBON TRANSPORTER SUBUNIT DABA-RELATED"/>
    <property type="match status" value="1"/>
</dbReference>
<evidence type="ECO:0000256" key="1">
    <source>
        <dbReference type="ARBA" id="ARBA00022448"/>
    </source>
</evidence>